<proteinExistence type="predicted"/>
<protein>
    <submittedName>
        <fullName evidence="5">EF-P lysine aminoacylase EpmA</fullName>
    </submittedName>
</protein>
<feature type="domain" description="Aminoacyl-transfer RNA synthetases class-II family profile" evidence="4">
    <location>
        <begin position="45"/>
        <end position="340"/>
    </location>
</feature>
<evidence type="ECO:0000256" key="2">
    <source>
        <dbReference type="ARBA" id="ARBA00022741"/>
    </source>
</evidence>
<evidence type="ECO:0000256" key="1">
    <source>
        <dbReference type="ARBA" id="ARBA00022598"/>
    </source>
</evidence>
<dbReference type="InterPro" id="IPR004364">
    <property type="entry name" value="Aa-tRNA-synt_II"/>
</dbReference>
<keyword evidence="2" id="KW-0547">Nucleotide-binding</keyword>
<keyword evidence="1" id="KW-0436">Ligase</keyword>
<dbReference type="InterPro" id="IPR045864">
    <property type="entry name" value="aa-tRNA-synth_II/BPL/LPL"/>
</dbReference>
<dbReference type="PROSITE" id="PS50862">
    <property type="entry name" value="AA_TRNA_LIGASE_II"/>
    <property type="match status" value="1"/>
</dbReference>
<evidence type="ECO:0000313" key="5">
    <source>
        <dbReference type="EMBL" id="MFD2110879.1"/>
    </source>
</evidence>
<dbReference type="Pfam" id="PF00152">
    <property type="entry name" value="tRNA-synt_2"/>
    <property type="match status" value="1"/>
</dbReference>
<dbReference type="PANTHER" id="PTHR42918">
    <property type="entry name" value="LYSYL-TRNA SYNTHETASE"/>
    <property type="match status" value="1"/>
</dbReference>
<evidence type="ECO:0000256" key="3">
    <source>
        <dbReference type="ARBA" id="ARBA00022840"/>
    </source>
</evidence>
<dbReference type="InterPro" id="IPR006195">
    <property type="entry name" value="aa-tRNA-synth_II"/>
</dbReference>
<organism evidence="5 6">
    <name type="scientific">Thiorhodococcus fuscus</name>
    <dbReference type="NCBI Taxonomy" id="527200"/>
    <lineage>
        <taxon>Bacteria</taxon>
        <taxon>Pseudomonadati</taxon>
        <taxon>Pseudomonadota</taxon>
        <taxon>Gammaproteobacteria</taxon>
        <taxon>Chromatiales</taxon>
        <taxon>Chromatiaceae</taxon>
        <taxon>Thiorhodococcus</taxon>
    </lineage>
</organism>
<dbReference type="PRINTS" id="PR00982">
    <property type="entry name" value="TRNASYNTHLYS"/>
</dbReference>
<dbReference type="InterPro" id="IPR018149">
    <property type="entry name" value="Lys-tRNA-synth_II_C"/>
</dbReference>
<accession>A0ABW4Y5C7</accession>
<evidence type="ECO:0000259" key="4">
    <source>
        <dbReference type="PROSITE" id="PS50862"/>
    </source>
</evidence>
<dbReference type="NCBIfam" id="TIGR00462">
    <property type="entry name" value="genX"/>
    <property type="match status" value="1"/>
</dbReference>
<dbReference type="InterPro" id="IPR004525">
    <property type="entry name" value="EpmA"/>
</dbReference>
<dbReference type="EMBL" id="JBHUHX010000007">
    <property type="protein sequence ID" value="MFD2110879.1"/>
    <property type="molecule type" value="Genomic_DNA"/>
</dbReference>
<evidence type="ECO:0000313" key="6">
    <source>
        <dbReference type="Proteomes" id="UP001597337"/>
    </source>
</evidence>
<sequence>MTTASNGGGHPTEFPDPLRVFEGADWRPSASLERIRARADLLGRVRAFFAAAGVMEVETPILSRAAVTDPALASLRTSIEGPGGAQALYLNTSPEFAMKRLVAAGSGPIYQICKVFRDGERGRRHHPEFTLLEWYRPGWDHRRLMDEVADLVRGILRRPDMPDERIRYRDLFMRQLDLDPWSATLDRLRHAAADVGVADADHLELDRDGWLDLLLTHRLESGLGRGGMTFLYDYPSSQAALARVRPGPFPAGERFELYIEGIELANGFHELTDADEQHRRFMDDLAVRRDLGLPEPPVDDAFLAALASGMPDCSGVALGLDRLLMIAAQADHLDQVLTFPVERA</sequence>
<dbReference type="Proteomes" id="UP001597337">
    <property type="component" value="Unassembled WGS sequence"/>
</dbReference>
<dbReference type="Gene3D" id="3.30.930.10">
    <property type="entry name" value="Bira Bifunctional Protein, Domain 2"/>
    <property type="match status" value="1"/>
</dbReference>
<comment type="caution">
    <text evidence="5">The sequence shown here is derived from an EMBL/GenBank/DDBJ whole genome shotgun (WGS) entry which is preliminary data.</text>
</comment>
<keyword evidence="6" id="KW-1185">Reference proteome</keyword>
<dbReference type="PANTHER" id="PTHR42918:SF6">
    <property type="entry name" value="ELONGATION FACTOR P--(R)-BETA-LYSINE LIGASE"/>
    <property type="match status" value="1"/>
</dbReference>
<dbReference type="RefSeq" id="WP_386023220.1">
    <property type="nucleotide sequence ID" value="NZ_JBHUHX010000007.1"/>
</dbReference>
<reference evidence="6" key="1">
    <citation type="journal article" date="2019" name="Int. J. Syst. Evol. Microbiol.">
        <title>The Global Catalogue of Microorganisms (GCM) 10K type strain sequencing project: providing services to taxonomists for standard genome sequencing and annotation.</title>
        <authorList>
            <consortium name="The Broad Institute Genomics Platform"/>
            <consortium name="The Broad Institute Genome Sequencing Center for Infectious Disease"/>
            <person name="Wu L."/>
            <person name="Ma J."/>
        </authorList>
    </citation>
    <scope>NUCLEOTIDE SEQUENCE [LARGE SCALE GENOMIC DNA]</scope>
    <source>
        <strain evidence="6">KACC 12597</strain>
    </source>
</reference>
<gene>
    <name evidence="5" type="primary">epmA</name>
    <name evidence="5" type="ORF">ACFSJC_03380</name>
</gene>
<keyword evidence="3" id="KW-0067">ATP-binding</keyword>
<dbReference type="NCBIfam" id="NF006828">
    <property type="entry name" value="PRK09350.1"/>
    <property type="match status" value="1"/>
</dbReference>
<dbReference type="SUPFAM" id="SSF55681">
    <property type="entry name" value="Class II aaRS and biotin synthetases"/>
    <property type="match status" value="1"/>
</dbReference>
<name>A0ABW4Y5C7_9GAMM</name>